<feature type="compositionally biased region" description="Polar residues" evidence="9">
    <location>
        <begin position="675"/>
        <end position="696"/>
    </location>
</feature>
<feature type="region of interest" description="Disordered" evidence="9">
    <location>
        <begin position="1829"/>
        <end position="1871"/>
    </location>
</feature>
<dbReference type="PROSITE" id="PS50178">
    <property type="entry name" value="ZF_FYVE"/>
    <property type="match status" value="1"/>
</dbReference>
<name>A0A0P1A640_PLAHL</name>
<feature type="compositionally biased region" description="Acidic residues" evidence="9">
    <location>
        <begin position="70"/>
        <end position="89"/>
    </location>
</feature>
<dbReference type="GO" id="GO:0005085">
    <property type="term" value="F:guanyl-nucleotide exchange factor activity"/>
    <property type="evidence" value="ECO:0007669"/>
    <property type="project" value="UniProtKB-KW"/>
</dbReference>
<feature type="region of interest" description="Disordered" evidence="9">
    <location>
        <begin position="916"/>
        <end position="957"/>
    </location>
</feature>
<feature type="compositionally biased region" description="Low complexity" evidence="9">
    <location>
        <begin position="823"/>
        <end position="837"/>
    </location>
</feature>
<comment type="subcellular location">
    <subcellularLocation>
        <location evidence="1">Cytoplasm</location>
        <location evidence="1">Cytoskeleton</location>
    </subcellularLocation>
</comment>
<feature type="region of interest" description="Disordered" evidence="9">
    <location>
        <begin position="1"/>
        <end position="95"/>
    </location>
</feature>
<evidence type="ECO:0000256" key="8">
    <source>
        <dbReference type="PROSITE-ProRule" id="PRU00091"/>
    </source>
</evidence>
<proteinExistence type="predicted"/>
<keyword evidence="5 8" id="KW-0863">Zinc-finger</keyword>
<dbReference type="PANTHER" id="PTHR12673">
    <property type="entry name" value="FACIOGENITAL DYSPLASIA PROTEIN"/>
    <property type="match status" value="1"/>
</dbReference>
<protein>
    <submittedName>
        <fullName evidence="13">Uncharacterized protein</fullName>
    </submittedName>
</protein>
<sequence length="2052" mass="229092">MSGQQQAVAAVEAGPRRHRENTTASRKKTTRGVVLFDPNDLISNGRSDRVPPVTTMQSNDNQETGKVDDANAEDADDADNEDNQEDSNDVDTTTTEQTKIRALVIEEICETEKSYVSDICTLNDHYIVALEDKTHRIMEDAQIAVFFNNLRQLVMLNSKLLADLQDIVQRRGEKLTNVANARNDKRKKSVKSPVAVAVQCEAEGVGAVFCRYAPLFKLYGGYAKDYEEVSALLQNFRRDARLGFSQFLESCRDKSGSTKPFESLLIMPIQRIPRYKLLLERLCELTPTEHPDAAFLTEAVSRIRRVACGINETVRRQENLETVLQAQQKFAGQLSLFTADRRLLKSGKLIKMSTKRQEDVMIHLFNDILLYSNVQINGGYRVRRIVHLNSKAVGVKTELPAIVQALYNQQSKRRVRKDCGFVVTSREKTFILFTETPDSRREWVDAIACAITEAQTQRKSKARNELDGDCNNPESCEGPADAAALWIPDEIAGSCTNCKASFRSYYRRKHHCRRCGAVVCDTCSSGRAPLFVGESSRTERVCSPCFLILDFVRQIAMHWLSRVVEFRGVLRRRRLNKWTEHYYELRAGVLKQFTLETGSASVTPVNSKGNGQGFNAAASGGIASLYGSTSRSCTDELNLAGAIVIHRSDSRVHKNRFCFQISTSEYDETDAKNKTGGTKSTQHKASPVQVRTSQASVRPHKSKLSPLKQAVSRLGDAVSRRRESVIPPGITLNELVVASPSSRSAPSSSPNSSNAMTAVRETEWILCASFIQEEVAWRVAIQSSADKALHRMRRSRATDFPGSLAQSGILSLSMSLPPSSGQPSVSLMASSVSSGTSRGRRMSSLDRGCTTDAELSMDLAQVTGEDRDMVILERRRRQILKEIIRSEESYVQCLGECIRLFVQPLLLRQLEGRQMHRHRQKKRRGSLRPVLGVTLSTPGRVTSSSRGRRRAGSSGNIDAATAFSKSASSLSSNSAPPPKTLVMDADLSIFFNSVDQIYTLNQQLLDHLSSHLEETSPIGHGAHTQEDGPDIGGVRVHRAGAIFHAYAPLMQLYTSYASRHSDALTALDSTQFAGFLSELPPEADANRLRRYLNMPVERIPRYKMLLQELLESTPHEHVDFVPLQSAINSVNRVADKIEDISERRENARTLAKVSTKVGIDLSGRHFVRDGMLRKVCRSKVQTYYFVLLENAMVYGRQGGLNKKKFRLIDLWECKVAESTDTMPGVITSAASSNNAFCFFSPLKSFILLTESEEDKLKWTADISECIERNLRGKTHPRRASVRSEILADNDEDASSGYELDAGFVIKNGWLNVFGGVVATGGNGNGTSSCLTPSSSVSKKLRRLWITLTLQTVSLGATFKAAQPEETIAIELCEVAPLKKEKCFSLQFIHDTKTEAQTMYVFEALSLAEREEWVRALTLCITGGDELDLRRRSLKMATLAPIFMFDKVSNCACSIYMPLFSRSAVSRSHRFSLRKHHRPSDAEAEVVTGNHTDRKARRQTQPTIHEPNQSIVISDSFTSKTSQAPVSKLSSSVRSSSSTIHSISSTLNENFLGGENDTEISEEFVTRDSVTTSSQSRALRNSRHSGEQTSRNNRNSLADYRQLQCSMSYKNRANSDIRESSIISSSSDSRGSERSHRMQSSRGDGPHVTNSPVRSSSSRSLLNARISETSTTITMPLSEVTPVSADDSTLSSASQTSGTSGTSRMTETNVAVLQTRRAFQQMVLALEDEDSGDDDDSDSGARRRSRAESSISAGVVRLGAEEYRMFQFRLRQLEELTAEQSRKQIAAEQTIEREVQIRTKKALENMKKQINMYKQAKEFECEREVQRRVSEHMEHSHSSRSLSRASRSSAGYSSSNVSSSPTSYNTSVSIKEEGRSFEKLLHPRRSRKRMEQIKVREEAHKREMEQFREFIRSTEMRMMQAQSMENDMSIAQMERAKHDLEELADPLLPESVIWSSPADLIDLICILRKNGREQEKQIDEARHLLTAAIEAREDAEATAREAVEFALMLDARLDLKEKKGTRQARETELCESRGVSIESFNRQSGMSSSSALH</sequence>
<dbReference type="InterPro" id="IPR035899">
    <property type="entry name" value="DBL_dom_sf"/>
</dbReference>
<accession>A0A0P1A640</accession>
<evidence type="ECO:0000256" key="6">
    <source>
        <dbReference type="ARBA" id="ARBA00022833"/>
    </source>
</evidence>
<dbReference type="GeneID" id="36395430"/>
<dbReference type="STRING" id="4781.A0A0P1A640"/>
<feature type="region of interest" description="Disordered" evidence="9">
    <location>
        <begin position="1563"/>
        <end position="1705"/>
    </location>
</feature>
<keyword evidence="14" id="KW-1185">Reference proteome</keyword>
<dbReference type="EMBL" id="CCYD01000109">
    <property type="protein sequence ID" value="CEG36055.1"/>
    <property type="molecule type" value="Genomic_DNA"/>
</dbReference>
<dbReference type="RefSeq" id="XP_024572424.1">
    <property type="nucleotide sequence ID" value="XM_024731036.1"/>
</dbReference>
<dbReference type="PANTHER" id="PTHR12673:SF159">
    <property type="entry name" value="LD03170P"/>
    <property type="match status" value="1"/>
</dbReference>
<dbReference type="GO" id="GO:0005856">
    <property type="term" value="C:cytoskeleton"/>
    <property type="evidence" value="ECO:0007669"/>
    <property type="project" value="UniProtKB-SubCell"/>
</dbReference>
<dbReference type="Gene3D" id="2.30.29.30">
    <property type="entry name" value="Pleckstrin-homology domain (PH domain)/Phosphotyrosine-binding domain (PTB)"/>
    <property type="match status" value="3"/>
</dbReference>
<feature type="compositionally biased region" description="Polar residues" evidence="9">
    <location>
        <begin position="1637"/>
        <end position="1652"/>
    </location>
</feature>
<feature type="compositionally biased region" description="Low complexity" evidence="9">
    <location>
        <begin position="1619"/>
        <end position="1628"/>
    </location>
</feature>
<dbReference type="SUPFAM" id="SSF57903">
    <property type="entry name" value="FYVE/PHD zinc finger"/>
    <property type="match status" value="1"/>
</dbReference>
<feature type="compositionally biased region" description="Polar residues" evidence="9">
    <location>
        <begin position="1665"/>
        <end position="1674"/>
    </location>
</feature>
<dbReference type="SMART" id="SM00233">
    <property type="entry name" value="PH"/>
    <property type="match status" value="4"/>
</dbReference>
<dbReference type="SUPFAM" id="SSF48065">
    <property type="entry name" value="DBL homology domain (DH-domain)"/>
    <property type="match status" value="2"/>
</dbReference>
<keyword evidence="7" id="KW-0206">Cytoskeleton</keyword>
<dbReference type="Pfam" id="PF01363">
    <property type="entry name" value="FYVE"/>
    <property type="match status" value="1"/>
</dbReference>
<dbReference type="InterPro" id="IPR051092">
    <property type="entry name" value="FYVE_RhoGEF_PH"/>
</dbReference>
<feature type="domain" description="FYVE-type" evidence="12">
    <location>
        <begin position="489"/>
        <end position="550"/>
    </location>
</feature>
<dbReference type="GO" id="GO:0008270">
    <property type="term" value="F:zinc ion binding"/>
    <property type="evidence" value="ECO:0007669"/>
    <property type="project" value="UniProtKB-KW"/>
</dbReference>
<evidence type="ECO:0000259" key="11">
    <source>
        <dbReference type="PROSITE" id="PS50010"/>
    </source>
</evidence>
<evidence type="ECO:0000313" key="14">
    <source>
        <dbReference type="Proteomes" id="UP000054928"/>
    </source>
</evidence>
<feature type="region of interest" description="Disordered" evidence="9">
    <location>
        <begin position="669"/>
        <end position="710"/>
    </location>
</feature>
<evidence type="ECO:0000256" key="1">
    <source>
        <dbReference type="ARBA" id="ARBA00004245"/>
    </source>
</evidence>
<evidence type="ECO:0000256" key="4">
    <source>
        <dbReference type="ARBA" id="ARBA00022723"/>
    </source>
</evidence>
<feature type="region of interest" description="Disordered" evidence="9">
    <location>
        <begin position="1725"/>
        <end position="1750"/>
    </location>
</feature>
<dbReference type="InterPro" id="IPR011011">
    <property type="entry name" value="Znf_FYVE_PHD"/>
</dbReference>
<evidence type="ECO:0000256" key="3">
    <source>
        <dbReference type="ARBA" id="ARBA00022658"/>
    </source>
</evidence>
<dbReference type="Gene3D" id="3.30.40.10">
    <property type="entry name" value="Zinc/RING finger domain, C3HC4 (zinc finger)"/>
    <property type="match status" value="1"/>
</dbReference>
<reference evidence="14" key="1">
    <citation type="submission" date="2014-09" db="EMBL/GenBank/DDBJ databases">
        <authorList>
            <person name="Sharma Rahul"/>
            <person name="Thines Marco"/>
        </authorList>
    </citation>
    <scope>NUCLEOTIDE SEQUENCE [LARGE SCALE GENOMIC DNA]</scope>
</reference>
<dbReference type="InterPro" id="IPR011993">
    <property type="entry name" value="PH-like_dom_sf"/>
</dbReference>
<feature type="compositionally biased region" description="Basic residues" evidence="9">
    <location>
        <begin position="916"/>
        <end position="926"/>
    </location>
</feature>
<feature type="region of interest" description="Disordered" evidence="9">
    <location>
        <begin position="1473"/>
        <end position="1516"/>
    </location>
</feature>
<dbReference type="InterPro" id="IPR017455">
    <property type="entry name" value="Znf_FYVE-rel"/>
</dbReference>
<feature type="compositionally biased region" description="Low complexity" evidence="9">
    <location>
        <begin position="1838"/>
        <end position="1868"/>
    </location>
</feature>
<feature type="domain" description="PH" evidence="10">
    <location>
        <begin position="342"/>
        <end position="452"/>
    </location>
</feature>
<feature type="domain" description="PH" evidence="10">
    <location>
        <begin position="1303"/>
        <end position="1421"/>
    </location>
</feature>
<feature type="domain" description="DH" evidence="11">
    <location>
        <begin position="875"/>
        <end position="1140"/>
    </location>
</feature>
<keyword evidence="2" id="KW-0963">Cytoplasm</keyword>
<feature type="compositionally biased region" description="Polar residues" evidence="9">
    <location>
        <begin position="1498"/>
        <end position="1516"/>
    </location>
</feature>
<dbReference type="InterPro" id="IPR000219">
    <property type="entry name" value="DH_dom"/>
</dbReference>
<dbReference type="SUPFAM" id="SSF50729">
    <property type="entry name" value="PH domain-like"/>
    <property type="match status" value="3"/>
</dbReference>
<keyword evidence="4" id="KW-0479">Metal-binding</keyword>
<dbReference type="Gene3D" id="1.20.900.10">
    <property type="entry name" value="Dbl homology (DH) domain"/>
    <property type="match status" value="2"/>
</dbReference>
<feature type="domain" description="PH" evidence="10">
    <location>
        <begin position="1165"/>
        <end position="1267"/>
    </location>
</feature>
<dbReference type="PROSITE" id="PS50010">
    <property type="entry name" value="DH_2"/>
    <property type="match status" value="2"/>
</dbReference>
<dbReference type="InterPro" id="IPR000306">
    <property type="entry name" value="Znf_FYVE"/>
</dbReference>
<feature type="compositionally biased region" description="Low complexity" evidence="9">
    <location>
        <begin position="1683"/>
        <end position="1702"/>
    </location>
</feature>
<evidence type="ECO:0000256" key="7">
    <source>
        <dbReference type="ARBA" id="ARBA00023212"/>
    </source>
</evidence>
<organism evidence="13 14">
    <name type="scientific">Plasmopara halstedii</name>
    <name type="common">Downy mildew of sunflower</name>
    <dbReference type="NCBI Taxonomy" id="4781"/>
    <lineage>
        <taxon>Eukaryota</taxon>
        <taxon>Sar</taxon>
        <taxon>Stramenopiles</taxon>
        <taxon>Oomycota</taxon>
        <taxon>Peronosporomycetes</taxon>
        <taxon>Peronosporales</taxon>
        <taxon>Peronosporaceae</taxon>
        <taxon>Plasmopara</taxon>
    </lineage>
</organism>
<feature type="region of interest" description="Disordered" evidence="9">
    <location>
        <begin position="823"/>
        <end position="846"/>
    </location>
</feature>
<dbReference type="GO" id="GO:0005737">
    <property type="term" value="C:cytoplasm"/>
    <property type="evidence" value="ECO:0007669"/>
    <property type="project" value="TreeGrafter"/>
</dbReference>
<dbReference type="Pfam" id="PF00169">
    <property type="entry name" value="PH"/>
    <property type="match status" value="1"/>
</dbReference>
<feature type="compositionally biased region" description="Polar residues" evidence="9">
    <location>
        <begin position="1602"/>
        <end position="1611"/>
    </location>
</feature>
<dbReference type="PROSITE" id="PS50003">
    <property type="entry name" value="PH_DOMAIN"/>
    <property type="match status" value="3"/>
</dbReference>
<evidence type="ECO:0000256" key="5">
    <source>
        <dbReference type="ARBA" id="ARBA00022771"/>
    </source>
</evidence>
<evidence type="ECO:0000313" key="13">
    <source>
        <dbReference type="EMBL" id="CEG36055.1"/>
    </source>
</evidence>
<dbReference type="Pfam" id="PF00621">
    <property type="entry name" value="RhoGEF"/>
    <property type="match status" value="2"/>
</dbReference>
<dbReference type="SMART" id="SM00325">
    <property type="entry name" value="RhoGEF"/>
    <property type="match status" value="2"/>
</dbReference>
<dbReference type="CDD" id="cd00160">
    <property type="entry name" value="RhoGEF"/>
    <property type="match status" value="2"/>
</dbReference>
<evidence type="ECO:0000259" key="12">
    <source>
        <dbReference type="PROSITE" id="PS50178"/>
    </source>
</evidence>
<feature type="compositionally biased region" description="Polar residues" evidence="9">
    <location>
        <begin position="1567"/>
        <end position="1578"/>
    </location>
</feature>
<dbReference type="InterPro" id="IPR013083">
    <property type="entry name" value="Znf_RING/FYVE/PHD"/>
</dbReference>
<evidence type="ECO:0000256" key="9">
    <source>
        <dbReference type="SAM" id="MobiDB-lite"/>
    </source>
</evidence>
<feature type="compositionally biased region" description="Acidic residues" evidence="9">
    <location>
        <begin position="1725"/>
        <end position="1737"/>
    </location>
</feature>
<evidence type="ECO:0000259" key="10">
    <source>
        <dbReference type="PROSITE" id="PS50003"/>
    </source>
</evidence>
<feature type="domain" description="DH" evidence="11">
    <location>
        <begin position="100"/>
        <end position="313"/>
    </location>
</feature>
<feature type="compositionally biased region" description="Polar residues" evidence="9">
    <location>
        <begin position="1586"/>
        <end position="1595"/>
    </location>
</feature>
<keyword evidence="3" id="KW-0344">Guanine-nucleotide releasing factor</keyword>
<evidence type="ECO:0000256" key="2">
    <source>
        <dbReference type="ARBA" id="ARBA00022490"/>
    </source>
</evidence>
<dbReference type="InterPro" id="IPR001849">
    <property type="entry name" value="PH_domain"/>
</dbReference>
<keyword evidence="6" id="KW-0862">Zinc</keyword>
<dbReference type="SMART" id="SM00064">
    <property type="entry name" value="FYVE"/>
    <property type="match status" value="1"/>
</dbReference>
<dbReference type="Proteomes" id="UP000054928">
    <property type="component" value="Unassembled WGS sequence"/>
</dbReference>
<dbReference type="OrthoDB" id="660555at2759"/>
<feature type="compositionally biased region" description="Low complexity" evidence="9">
    <location>
        <begin position="1"/>
        <end position="11"/>
    </location>
</feature>